<dbReference type="InterPro" id="IPR009057">
    <property type="entry name" value="Homeodomain-like_sf"/>
</dbReference>
<dbReference type="SMART" id="SM00342">
    <property type="entry name" value="HTH_ARAC"/>
    <property type="match status" value="1"/>
</dbReference>
<evidence type="ECO:0000256" key="3">
    <source>
        <dbReference type="ARBA" id="ARBA00023163"/>
    </source>
</evidence>
<keyword evidence="1" id="KW-0805">Transcription regulation</keyword>
<keyword evidence="2" id="KW-0238">DNA-binding</keyword>
<dbReference type="GO" id="GO:0003700">
    <property type="term" value="F:DNA-binding transcription factor activity"/>
    <property type="evidence" value="ECO:0007669"/>
    <property type="project" value="InterPro"/>
</dbReference>
<reference evidence="5 6" key="1">
    <citation type="submission" date="2019-01" db="EMBL/GenBank/DDBJ databases">
        <title>Litorilituus lipolytica sp. nov., isolated from intertidal sand of the Yellow Sea in China.</title>
        <authorList>
            <person name="Liu A."/>
        </authorList>
    </citation>
    <scope>NUCLEOTIDE SEQUENCE [LARGE SCALE GENOMIC DNA]</scope>
    <source>
        <strain evidence="5 6">RZ04</strain>
    </source>
</reference>
<evidence type="ECO:0000256" key="2">
    <source>
        <dbReference type="ARBA" id="ARBA00023125"/>
    </source>
</evidence>
<proteinExistence type="predicted"/>
<dbReference type="Gene3D" id="1.10.10.60">
    <property type="entry name" value="Homeodomain-like"/>
    <property type="match status" value="1"/>
</dbReference>
<evidence type="ECO:0000259" key="4">
    <source>
        <dbReference type="PROSITE" id="PS01124"/>
    </source>
</evidence>
<accession>A0A502KQF2</accession>
<dbReference type="Pfam" id="PF12833">
    <property type="entry name" value="HTH_18"/>
    <property type="match status" value="1"/>
</dbReference>
<name>A0A502KQF2_9GAMM</name>
<evidence type="ECO:0000313" key="6">
    <source>
        <dbReference type="Proteomes" id="UP000315303"/>
    </source>
</evidence>
<evidence type="ECO:0000313" key="5">
    <source>
        <dbReference type="EMBL" id="TPH13970.1"/>
    </source>
</evidence>
<gene>
    <name evidence="5" type="ORF">EPA86_12710</name>
</gene>
<sequence length="283" mass="32308">MIQWLQQPKCPVVSTFVECYWLIERLDDSGSFQFPKLNPDPSGHLIISPKNQEYSYESGGDLARGVGCHLLFPHLQTLHLDHTKPFVHLGVKFKVGALYSIKSFTPKHPILDRVTSVDMHSLLGNGELDILNLLFIARQDGAMCRDQLDGLLMLWLSQFQKDKYSKLVSRALEVIDETAIAKLGDKLHCTQRTLERAFNRVTGFTLKQCQSMNRLEAMLEHLYSLHKDEIDWVEIAFKFGFSDQPHLIRYLKAHLGLTPNTYANKRNLTIDLYGGVSTHVTKV</sequence>
<comment type="caution">
    <text evidence="5">The sequence shown here is derived from an EMBL/GenBank/DDBJ whole genome shotgun (WGS) entry which is preliminary data.</text>
</comment>
<dbReference type="AlphaFoldDB" id="A0A502KQF2"/>
<dbReference type="PROSITE" id="PS01124">
    <property type="entry name" value="HTH_ARAC_FAMILY_2"/>
    <property type="match status" value="1"/>
</dbReference>
<dbReference type="SUPFAM" id="SSF46689">
    <property type="entry name" value="Homeodomain-like"/>
    <property type="match status" value="1"/>
</dbReference>
<dbReference type="GO" id="GO:0043565">
    <property type="term" value="F:sequence-specific DNA binding"/>
    <property type="evidence" value="ECO:0007669"/>
    <property type="project" value="InterPro"/>
</dbReference>
<evidence type="ECO:0000256" key="1">
    <source>
        <dbReference type="ARBA" id="ARBA00023015"/>
    </source>
</evidence>
<feature type="domain" description="HTH araC/xylS-type" evidence="4">
    <location>
        <begin position="162"/>
        <end position="265"/>
    </location>
</feature>
<dbReference type="PANTHER" id="PTHR46796:SF13">
    <property type="entry name" value="HTH-TYPE TRANSCRIPTIONAL ACTIVATOR RHAS"/>
    <property type="match status" value="1"/>
</dbReference>
<keyword evidence="3" id="KW-0804">Transcription</keyword>
<dbReference type="OrthoDB" id="6592899at2"/>
<dbReference type="PANTHER" id="PTHR46796">
    <property type="entry name" value="HTH-TYPE TRANSCRIPTIONAL ACTIVATOR RHAS-RELATED"/>
    <property type="match status" value="1"/>
</dbReference>
<dbReference type="InterPro" id="IPR018060">
    <property type="entry name" value="HTH_AraC"/>
</dbReference>
<dbReference type="Proteomes" id="UP000315303">
    <property type="component" value="Unassembled WGS sequence"/>
</dbReference>
<keyword evidence="6" id="KW-1185">Reference proteome</keyword>
<dbReference type="InterPro" id="IPR050204">
    <property type="entry name" value="AraC_XylS_family_regulators"/>
</dbReference>
<dbReference type="EMBL" id="SAWY01000027">
    <property type="protein sequence ID" value="TPH13970.1"/>
    <property type="molecule type" value="Genomic_DNA"/>
</dbReference>
<organism evidence="5 6">
    <name type="scientific">Litorilituus lipolyticus</name>
    <dbReference type="NCBI Taxonomy" id="2491017"/>
    <lineage>
        <taxon>Bacteria</taxon>
        <taxon>Pseudomonadati</taxon>
        <taxon>Pseudomonadota</taxon>
        <taxon>Gammaproteobacteria</taxon>
        <taxon>Alteromonadales</taxon>
        <taxon>Colwelliaceae</taxon>
        <taxon>Litorilituus</taxon>
    </lineage>
</organism>
<dbReference type="RefSeq" id="WP_140604169.1">
    <property type="nucleotide sequence ID" value="NZ_SAWY01000027.1"/>
</dbReference>
<protein>
    <submittedName>
        <fullName evidence="5">AraC family transcriptional regulator</fullName>
    </submittedName>
</protein>